<dbReference type="InterPro" id="IPR009040">
    <property type="entry name" value="Ferritin-like_diiron"/>
</dbReference>
<keyword evidence="7" id="KW-0732">Signal</keyword>
<dbReference type="PROSITE" id="PS50905">
    <property type="entry name" value="FERRITIN_LIKE"/>
    <property type="match status" value="1"/>
</dbReference>
<dbReference type="PANTHER" id="PTHR11431:SF43">
    <property type="entry name" value="FERRITIN"/>
    <property type="match status" value="1"/>
</dbReference>
<dbReference type="GO" id="GO:0005737">
    <property type="term" value="C:cytoplasm"/>
    <property type="evidence" value="ECO:0007669"/>
    <property type="project" value="TreeGrafter"/>
</dbReference>
<dbReference type="EC" id="1.16.3.1" evidence="6"/>
<dbReference type="Gene3D" id="1.20.1260.10">
    <property type="match status" value="1"/>
</dbReference>
<dbReference type="GO" id="GO:0008199">
    <property type="term" value="F:ferric iron binding"/>
    <property type="evidence" value="ECO:0007669"/>
    <property type="project" value="InterPro"/>
</dbReference>
<organism evidence="9">
    <name type="scientific">Riptortus pedestris</name>
    <name type="common">Bean bug</name>
    <dbReference type="NCBI Taxonomy" id="329032"/>
    <lineage>
        <taxon>Eukaryota</taxon>
        <taxon>Metazoa</taxon>
        <taxon>Ecdysozoa</taxon>
        <taxon>Arthropoda</taxon>
        <taxon>Hexapoda</taxon>
        <taxon>Insecta</taxon>
        <taxon>Pterygota</taxon>
        <taxon>Neoptera</taxon>
        <taxon>Paraneoptera</taxon>
        <taxon>Hemiptera</taxon>
        <taxon>Heteroptera</taxon>
        <taxon>Panheteroptera</taxon>
        <taxon>Pentatomomorpha</taxon>
        <taxon>Coreoidea</taxon>
        <taxon>Alydidae</taxon>
        <taxon>Riptortus</taxon>
    </lineage>
</organism>
<evidence type="ECO:0000256" key="6">
    <source>
        <dbReference type="RuleBase" id="RU361145"/>
    </source>
</evidence>
<dbReference type="InterPro" id="IPR012347">
    <property type="entry name" value="Ferritin-like"/>
</dbReference>
<dbReference type="Pfam" id="PF00210">
    <property type="entry name" value="Ferritin"/>
    <property type="match status" value="1"/>
</dbReference>
<dbReference type="GO" id="GO:0006826">
    <property type="term" value="P:iron ion transport"/>
    <property type="evidence" value="ECO:0007669"/>
    <property type="project" value="InterPro"/>
</dbReference>
<feature type="binding site" evidence="5">
    <location>
        <position position="54"/>
    </location>
    <ligand>
        <name>Fe cation</name>
        <dbReference type="ChEBI" id="CHEBI:24875"/>
        <label>1</label>
    </ligand>
</feature>
<feature type="domain" description="Ferritin-like diiron" evidence="8">
    <location>
        <begin position="37"/>
        <end position="201"/>
    </location>
</feature>
<comment type="catalytic activity">
    <reaction evidence="6">
        <text>4 Fe(2+) + O2 + 4 H(+) = 4 Fe(3+) + 2 H2O</text>
        <dbReference type="Rhea" id="RHEA:11148"/>
        <dbReference type="ChEBI" id="CHEBI:15377"/>
        <dbReference type="ChEBI" id="CHEBI:15378"/>
        <dbReference type="ChEBI" id="CHEBI:15379"/>
        <dbReference type="ChEBI" id="CHEBI:29033"/>
        <dbReference type="ChEBI" id="CHEBI:29034"/>
        <dbReference type="EC" id="1.16.3.1"/>
    </reaction>
</comment>
<keyword evidence="6" id="KW-0560">Oxidoreductase</keyword>
<keyword evidence="2 6" id="KW-0409">Iron storage</keyword>
<dbReference type="SUPFAM" id="SSF47240">
    <property type="entry name" value="Ferritin-like"/>
    <property type="match status" value="1"/>
</dbReference>
<comment type="similarity">
    <text evidence="1 6">Belongs to the ferritin family.</text>
</comment>
<feature type="signal peptide" evidence="7">
    <location>
        <begin position="1"/>
        <end position="19"/>
    </location>
</feature>
<keyword evidence="3 5" id="KW-0479">Metal-binding</keyword>
<feature type="binding site" evidence="5">
    <location>
        <position position="183"/>
    </location>
    <ligand>
        <name>Fe cation</name>
        <dbReference type="ChEBI" id="CHEBI:24875"/>
        <label>1</label>
    </ligand>
</feature>
<evidence type="ECO:0000256" key="2">
    <source>
        <dbReference type="ARBA" id="ARBA00022434"/>
    </source>
</evidence>
<dbReference type="GO" id="GO:0008198">
    <property type="term" value="F:ferrous iron binding"/>
    <property type="evidence" value="ECO:0007669"/>
    <property type="project" value="TreeGrafter"/>
</dbReference>
<evidence type="ECO:0000313" key="9">
    <source>
        <dbReference type="EMBL" id="BAN20102.1"/>
    </source>
</evidence>
<sequence>MKNLLIILGVSLSLCFVTADNGGNCKLEMYAGPSEWKDMVNSCTALVKGQIQLEITAAMHYLAMGTHFSRDVINRPGFADFFFKAASEERQHAIKLIEYLLMRGELTQDFDKLIQLSEIKVAVNQNTLTPIDALKEALKLETKVTNSIKRMMDACEEPKTPEDKDKNDYHFVDYLTTEFLDEQYKGQRDLAGKVSTLGKMIKKMSGQNGVLAEFLFDKKLLNGEI</sequence>
<dbReference type="InterPro" id="IPR008331">
    <property type="entry name" value="Ferritin_DPS_dom"/>
</dbReference>
<feature type="binding site" evidence="5">
    <location>
        <position position="92"/>
    </location>
    <ligand>
        <name>Fe cation</name>
        <dbReference type="ChEBI" id="CHEBI:24875"/>
        <label>1</label>
    </ligand>
</feature>
<evidence type="ECO:0000256" key="7">
    <source>
        <dbReference type="SAM" id="SignalP"/>
    </source>
</evidence>
<evidence type="ECO:0000256" key="3">
    <source>
        <dbReference type="ARBA" id="ARBA00022723"/>
    </source>
</evidence>
<evidence type="ECO:0000256" key="1">
    <source>
        <dbReference type="ARBA" id="ARBA00007513"/>
    </source>
</evidence>
<dbReference type="InterPro" id="IPR009078">
    <property type="entry name" value="Ferritin-like_SF"/>
</dbReference>
<comment type="function">
    <text evidence="6">Stores iron in a soluble, non-toxic, readily available form. Important for iron homeostasis. Iron is taken up in the ferrous form and deposited as ferric hydroxides after oxidation.</text>
</comment>
<evidence type="ECO:0000256" key="4">
    <source>
        <dbReference type="ARBA" id="ARBA00023004"/>
    </source>
</evidence>
<feature type="chain" id="PRO_5004380973" description="Ferritin" evidence="7">
    <location>
        <begin position="20"/>
        <end position="225"/>
    </location>
</feature>
<evidence type="ECO:0000259" key="8">
    <source>
        <dbReference type="PROSITE" id="PS50905"/>
    </source>
</evidence>
<evidence type="ECO:0000256" key="5">
    <source>
        <dbReference type="PIRSR" id="PIRSR601519-1"/>
    </source>
</evidence>
<proteinExistence type="evidence at transcript level"/>
<dbReference type="PANTHER" id="PTHR11431">
    <property type="entry name" value="FERRITIN"/>
    <property type="match status" value="1"/>
</dbReference>
<name>R4WQ94_RIPPE</name>
<protein>
    <recommendedName>
        <fullName evidence="6">Ferritin</fullName>
        <ecNumber evidence="6">1.16.3.1</ecNumber>
    </recommendedName>
</protein>
<keyword evidence="4 5" id="KW-0408">Iron</keyword>
<dbReference type="GO" id="GO:0006879">
    <property type="term" value="P:intracellular iron ion homeostasis"/>
    <property type="evidence" value="ECO:0007669"/>
    <property type="project" value="UniProtKB-KW"/>
</dbReference>
<dbReference type="InterPro" id="IPR001519">
    <property type="entry name" value="Ferritin"/>
</dbReference>
<dbReference type="AlphaFoldDB" id="R4WQ94"/>
<feature type="binding site" evidence="5">
    <location>
        <position position="141"/>
    </location>
    <ligand>
        <name>Fe cation</name>
        <dbReference type="ChEBI" id="CHEBI:24875"/>
        <label>1</label>
    </ligand>
</feature>
<dbReference type="CDD" id="cd01056">
    <property type="entry name" value="Euk_Ferritin"/>
    <property type="match status" value="1"/>
</dbReference>
<accession>R4WQ94</accession>
<dbReference type="GO" id="GO:0004322">
    <property type="term" value="F:ferroxidase activity"/>
    <property type="evidence" value="ECO:0007669"/>
    <property type="project" value="UniProtKB-EC"/>
</dbReference>
<feature type="binding site" evidence="5">
    <location>
        <position position="89"/>
    </location>
    <ligand>
        <name>Fe cation</name>
        <dbReference type="ChEBI" id="CHEBI:24875"/>
        <label>1</label>
    </ligand>
</feature>
<dbReference type="EMBL" id="AK416887">
    <property type="protein sequence ID" value="BAN20102.1"/>
    <property type="molecule type" value="mRNA"/>
</dbReference>
<reference evidence="9" key="1">
    <citation type="journal article" date="2013" name="PLoS ONE">
        <title>Gene expression in gut symbiotic organ of stinkbug affected by extracellular bacterial symbiont.</title>
        <authorList>
            <person name="Futahashi R."/>
            <person name="Tanaka K."/>
            <person name="Tanahashi M."/>
            <person name="Nikoh N."/>
            <person name="Kikuchi Y."/>
            <person name="Lee B.L."/>
            <person name="Fukatsu T."/>
        </authorList>
    </citation>
    <scope>NUCLEOTIDE SEQUENCE</scope>
    <source>
        <tissue evidence="9">Midgut</tissue>
    </source>
</reference>